<feature type="region of interest" description="Disordered" evidence="12">
    <location>
        <begin position="325"/>
        <end position="365"/>
    </location>
</feature>
<feature type="transmembrane region" description="Helical" evidence="10">
    <location>
        <begin position="538"/>
        <end position="555"/>
    </location>
</feature>
<dbReference type="GO" id="GO:0051117">
    <property type="term" value="F:ATPase binding"/>
    <property type="evidence" value="ECO:0007669"/>
    <property type="project" value="TreeGrafter"/>
</dbReference>
<accession>A0A1M5KDQ5</accession>
<keyword evidence="11" id="KW-0175">Coiled coil</keyword>
<evidence type="ECO:0000256" key="11">
    <source>
        <dbReference type="SAM" id="Coils"/>
    </source>
</evidence>
<evidence type="ECO:0000313" key="14">
    <source>
        <dbReference type="Proteomes" id="UP000184357"/>
    </source>
</evidence>
<evidence type="ECO:0000256" key="1">
    <source>
        <dbReference type="ARBA" id="ARBA00004141"/>
    </source>
</evidence>
<comment type="subcellular location">
    <subcellularLocation>
        <location evidence="1">Membrane</location>
        <topology evidence="1">Multi-pass membrane protein</topology>
    </subcellularLocation>
</comment>
<feature type="transmembrane region" description="Helical" evidence="10">
    <location>
        <begin position="493"/>
        <end position="517"/>
    </location>
</feature>
<keyword evidence="5 10" id="KW-1133">Transmembrane helix</keyword>
<feature type="coiled-coil region" evidence="11">
    <location>
        <begin position="85"/>
        <end position="119"/>
    </location>
</feature>
<evidence type="ECO:0000313" key="13">
    <source>
        <dbReference type="EMBL" id="SHG50841.1"/>
    </source>
</evidence>
<feature type="transmembrane region" description="Helical" evidence="10">
    <location>
        <begin position="594"/>
        <end position="613"/>
    </location>
</feature>
<dbReference type="GO" id="GO:0016471">
    <property type="term" value="C:vacuolar proton-transporting V-type ATPase complex"/>
    <property type="evidence" value="ECO:0007669"/>
    <property type="project" value="TreeGrafter"/>
</dbReference>
<dbReference type="Gene3D" id="1.20.1460.20">
    <property type="match status" value="1"/>
</dbReference>
<keyword evidence="4 10" id="KW-0812">Transmembrane</keyword>
<dbReference type="Gene3D" id="3.30.70.2750">
    <property type="match status" value="1"/>
</dbReference>
<evidence type="ECO:0000256" key="4">
    <source>
        <dbReference type="ARBA" id="ARBA00022692"/>
    </source>
</evidence>
<dbReference type="PANTHER" id="PTHR11629:SF63">
    <property type="entry name" value="V-TYPE PROTON ATPASE SUBUNIT A"/>
    <property type="match status" value="1"/>
</dbReference>
<comment type="function">
    <text evidence="8">Component of the A-type ATP synthase that produces ATP from ADP in the presence of a proton gradient across the membrane.</text>
</comment>
<evidence type="ECO:0000256" key="7">
    <source>
        <dbReference type="ARBA" id="ARBA00023136"/>
    </source>
</evidence>
<dbReference type="Gene3D" id="3.30.70.2170">
    <property type="match status" value="1"/>
</dbReference>
<feature type="transmembrane region" description="Helical" evidence="10">
    <location>
        <begin position="450"/>
        <end position="473"/>
    </location>
</feature>
<feature type="transmembrane region" description="Helical" evidence="10">
    <location>
        <begin position="692"/>
        <end position="714"/>
    </location>
</feature>
<protein>
    <recommendedName>
        <fullName evidence="9 10">A-type ATP synthase subunit I</fullName>
    </recommendedName>
</protein>
<organism evidence="13 14">
    <name type="scientific">Halobaculum gomorrense</name>
    <dbReference type="NCBI Taxonomy" id="43928"/>
    <lineage>
        <taxon>Archaea</taxon>
        <taxon>Methanobacteriati</taxon>
        <taxon>Methanobacteriota</taxon>
        <taxon>Stenosarchaea group</taxon>
        <taxon>Halobacteria</taxon>
        <taxon>Halobacteriales</taxon>
        <taxon>Haloferacaceae</taxon>
        <taxon>Halobaculum</taxon>
    </lineage>
</organism>
<feature type="compositionally biased region" description="Acidic residues" evidence="12">
    <location>
        <begin position="332"/>
        <end position="346"/>
    </location>
</feature>
<feature type="transmembrane region" description="Helical" evidence="10">
    <location>
        <begin position="634"/>
        <end position="656"/>
    </location>
</feature>
<evidence type="ECO:0000256" key="8">
    <source>
        <dbReference type="ARBA" id="ARBA00059506"/>
    </source>
</evidence>
<dbReference type="STRING" id="43928.SAMN05443636_0467"/>
<feature type="coiled-coil region" evidence="11">
    <location>
        <begin position="218"/>
        <end position="245"/>
    </location>
</feature>
<keyword evidence="3 10" id="KW-0813">Transport</keyword>
<sequence>MLRPERMSKVSVTGSKAYLDPVVEAVHELNLLHVTDYGGGWEGFVQGNPQSEAEDAAEKLVTVRSLKSMLDVDEDDAGPTRVFDDDELAAELEDLREEVNALDDRRDELRSQLRTIEERVEAVEPFAELGIDLDLLQGYDSLQVAVGEGARETVERAIVDAAALTEYQIFGDDVLAVFAHPEGDADESALADALVSAEFAALDVPEVDDDNVSPEAYVDELERERQSIESDLETVESELDAVRADAADFLLAAEEKLAIEVQKTEAPLSYATTANAFVAEGWIPTDSYTQFKSAVQDAVGSHVEIEEVERAAFGADGEVQVREDVPPAVEDAGPDEGVEATDEDEAEQRRAVADGSGGSVVMRNDDPPVVQDNPGLVSPFEVLVQAVGRPNYREFDPSVVLFLTFPAFFGFMIGDLGYGILYGLIGYYLYSNFDSQAFKSMGGVTMAAGLFTAGFGVLYGEIFGLHLISTYLWEGALGLHGPPIHKGLQPADIYWAQAWLVVSTVVALIHLDIGYVFGFLEELEFHGAKAAITEKGSWLLGMNGLWLFVFSRLYAGKKPSFIFSVFDGTGVAPEAQGEFASTAFALGFNGFPPVVGYLGLGMFVLGALLLAVGAPAEILEIFDVLVNVLSYTRIAAVLLAKAGMAFVVNLLFFGAYQHDGEFHFMLSHGPEHYAAEYGREAIMFGGLVHGGIAALVGGIVILVLGHLLVLALGVTSAGLQAVRLEYYEFFSKFFEGGGTEYTPFGHERRFTSDE</sequence>
<dbReference type="OrthoDB" id="85892at2157"/>
<dbReference type="EMBL" id="FQWV01000001">
    <property type="protein sequence ID" value="SHG50841.1"/>
    <property type="molecule type" value="Genomic_DNA"/>
</dbReference>
<dbReference type="GO" id="GO:0007035">
    <property type="term" value="P:vacuolar acidification"/>
    <property type="evidence" value="ECO:0007669"/>
    <property type="project" value="TreeGrafter"/>
</dbReference>
<proteinExistence type="inferred from homology"/>
<dbReference type="GO" id="GO:0046961">
    <property type="term" value="F:proton-transporting ATPase activity, rotational mechanism"/>
    <property type="evidence" value="ECO:0007669"/>
    <property type="project" value="InterPro"/>
</dbReference>
<comment type="similarity">
    <text evidence="2 10">Belongs to the V-ATPase 116 kDa subunit family.</text>
</comment>
<evidence type="ECO:0000256" key="3">
    <source>
        <dbReference type="ARBA" id="ARBA00022448"/>
    </source>
</evidence>
<dbReference type="GO" id="GO:0033179">
    <property type="term" value="C:proton-transporting V-type ATPase, V0 domain"/>
    <property type="evidence" value="ECO:0007669"/>
    <property type="project" value="InterPro"/>
</dbReference>
<reference evidence="13 14" key="1">
    <citation type="submission" date="2016-11" db="EMBL/GenBank/DDBJ databases">
        <authorList>
            <person name="Jaros S."/>
            <person name="Januszkiewicz K."/>
            <person name="Wedrychowicz H."/>
        </authorList>
    </citation>
    <scope>NUCLEOTIDE SEQUENCE [LARGE SCALE GENOMIC DNA]</scope>
    <source>
        <strain evidence="13 14">DSM 9297</strain>
    </source>
</reference>
<evidence type="ECO:0000256" key="5">
    <source>
        <dbReference type="ARBA" id="ARBA00022989"/>
    </source>
</evidence>
<dbReference type="AlphaFoldDB" id="A0A1M5KDQ5"/>
<dbReference type="Pfam" id="PF01496">
    <property type="entry name" value="V_ATPase_I"/>
    <property type="match status" value="1"/>
</dbReference>
<evidence type="ECO:0000256" key="6">
    <source>
        <dbReference type="ARBA" id="ARBA00023065"/>
    </source>
</evidence>
<dbReference type="PANTHER" id="PTHR11629">
    <property type="entry name" value="VACUOLAR PROTON ATPASES"/>
    <property type="match status" value="1"/>
</dbReference>
<keyword evidence="14" id="KW-1185">Reference proteome</keyword>
<feature type="transmembrane region" description="Helical" evidence="10">
    <location>
        <begin position="399"/>
        <end position="430"/>
    </location>
</feature>
<keyword evidence="7 10" id="KW-0472">Membrane</keyword>
<evidence type="ECO:0000256" key="2">
    <source>
        <dbReference type="ARBA" id="ARBA00009904"/>
    </source>
</evidence>
<evidence type="ECO:0000256" key="10">
    <source>
        <dbReference type="RuleBase" id="RU361189"/>
    </source>
</evidence>
<gene>
    <name evidence="13" type="ORF">SAMN05443636_0467</name>
</gene>
<evidence type="ECO:0000256" key="12">
    <source>
        <dbReference type="SAM" id="MobiDB-lite"/>
    </source>
</evidence>
<dbReference type="InterPro" id="IPR002490">
    <property type="entry name" value="V-ATPase_116kDa_su"/>
</dbReference>
<dbReference type="Proteomes" id="UP000184357">
    <property type="component" value="Unassembled WGS sequence"/>
</dbReference>
<evidence type="ECO:0000256" key="9">
    <source>
        <dbReference type="ARBA" id="ARBA00068671"/>
    </source>
</evidence>
<dbReference type="RefSeq" id="WP_073306768.1">
    <property type="nucleotide sequence ID" value="NZ_FQWV01000001.1"/>
</dbReference>
<name>A0A1M5KDQ5_9EURY</name>
<keyword evidence="6 10" id="KW-0406">Ion transport</keyword>